<dbReference type="GO" id="GO:0006508">
    <property type="term" value="P:proteolysis"/>
    <property type="evidence" value="ECO:0007669"/>
    <property type="project" value="UniProtKB-KW"/>
</dbReference>
<gene>
    <name evidence="1" type="ORF">SHERM_00724</name>
</gene>
<dbReference type="GO" id="GO:0008233">
    <property type="term" value="F:peptidase activity"/>
    <property type="evidence" value="ECO:0007669"/>
    <property type="project" value="UniProtKB-KW"/>
</dbReference>
<dbReference type="Proteomes" id="UP001153555">
    <property type="component" value="Unassembled WGS sequence"/>
</dbReference>
<feature type="non-terminal residue" evidence="1">
    <location>
        <position position="106"/>
    </location>
</feature>
<protein>
    <submittedName>
        <fullName evidence="1">Eukaryotic aspartyl protease family protein</fullName>
    </submittedName>
</protein>
<dbReference type="Gene3D" id="2.40.70.10">
    <property type="entry name" value="Acid Proteases"/>
    <property type="match status" value="1"/>
</dbReference>
<sequence>RRVVVLVDNGSSHNFIIADLSQKLKLSTTKIELFEVRVANGERLRCIESFRRVPIKFQEVTVKDDLYALPLVGPDVVLGVQWLEGLGKVTTDYRTGIMEFRSGGQR</sequence>
<organism evidence="1 2">
    <name type="scientific">Striga hermonthica</name>
    <name type="common">Purple witchweed</name>
    <name type="synonym">Buchnera hermonthica</name>
    <dbReference type="NCBI Taxonomy" id="68872"/>
    <lineage>
        <taxon>Eukaryota</taxon>
        <taxon>Viridiplantae</taxon>
        <taxon>Streptophyta</taxon>
        <taxon>Embryophyta</taxon>
        <taxon>Tracheophyta</taxon>
        <taxon>Spermatophyta</taxon>
        <taxon>Magnoliopsida</taxon>
        <taxon>eudicotyledons</taxon>
        <taxon>Gunneridae</taxon>
        <taxon>Pentapetalae</taxon>
        <taxon>asterids</taxon>
        <taxon>lamiids</taxon>
        <taxon>Lamiales</taxon>
        <taxon>Orobanchaceae</taxon>
        <taxon>Buchnereae</taxon>
        <taxon>Striga</taxon>
    </lineage>
</organism>
<dbReference type="Pfam" id="PF08284">
    <property type="entry name" value="RVP_2"/>
    <property type="match status" value="1"/>
</dbReference>
<dbReference type="EMBL" id="CACSLK010000214">
    <property type="protein sequence ID" value="CAA0805809.1"/>
    <property type="molecule type" value="Genomic_DNA"/>
</dbReference>
<evidence type="ECO:0000313" key="1">
    <source>
        <dbReference type="EMBL" id="CAA0805809.1"/>
    </source>
</evidence>
<proteinExistence type="predicted"/>
<name>A0A9N7MJ80_STRHE</name>
<dbReference type="AlphaFoldDB" id="A0A9N7MJ80"/>
<dbReference type="OrthoDB" id="1934862at2759"/>
<keyword evidence="1" id="KW-0645">Protease</keyword>
<feature type="non-terminal residue" evidence="1">
    <location>
        <position position="1"/>
    </location>
</feature>
<evidence type="ECO:0000313" key="2">
    <source>
        <dbReference type="Proteomes" id="UP001153555"/>
    </source>
</evidence>
<reference evidence="1" key="1">
    <citation type="submission" date="2019-12" db="EMBL/GenBank/DDBJ databases">
        <authorList>
            <person name="Scholes J."/>
        </authorList>
    </citation>
    <scope>NUCLEOTIDE SEQUENCE</scope>
</reference>
<accession>A0A9N7MJ80</accession>
<keyword evidence="1" id="KW-0378">Hydrolase</keyword>
<dbReference type="CDD" id="cd00303">
    <property type="entry name" value="retropepsin_like"/>
    <property type="match status" value="1"/>
</dbReference>
<comment type="caution">
    <text evidence="1">The sequence shown here is derived from an EMBL/GenBank/DDBJ whole genome shotgun (WGS) entry which is preliminary data.</text>
</comment>
<keyword evidence="2" id="KW-1185">Reference proteome</keyword>
<dbReference type="SUPFAM" id="SSF50630">
    <property type="entry name" value="Acid proteases"/>
    <property type="match status" value="1"/>
</dbReference>
<dbReference type="InterPro" id="IPR021109">
    <property type="entry name" value="Peptidase_aspartic_dom_sf"/>
</dbReference>